<dbReference type="AlphaFoldDB" id="A4CBR4"/>
<evidence type="ECO:0000259" key="1">
    <source>
        <dbReference type="Pfam" id="PF18796"/>
    </source>
</evidence>
<dbReference type="eggNOG" id="COG1040">
    <property type="taxonomic scope" value="Bacteria"/>
</dbReference>
<dbReference type="EMBL" id="AAOH01000005">
    <property type="protein sequence ID" value="EAR27801.1"/>
    <property type="molecule type" value="Genomic_DNA"/>
</dbReference>
<dbReference type="OrthoDB" id="343736at2"/>
<keyword evidence="3" id="KW-1185">Reference proteome</keyword>
<feature type="domain" description="Large polyvalent protein-associated" evidence="1">
    <location>
        <begin position="185"/>
        <end position="256"/>
    </location>
</feature>
<evidence type="ECO:0000313" key="3">
    <source>
        <dbReference type="Proteomes" id="UP000006201"/>
    </source>
</evidence>
<organism evidence="2 3">
    <name type="scientific">Pseudoalteromonas tunicata D2</name>
    <dbReference type="NCBI Taxonomy" id="87626"/>
    <lineage>
        <taxon>Bacteria</taxon>
        <taxon>Pseudomonadati</taxon>
        <taxon>Pseudomonadota</taxon>
        <taxon>Gammaproteobacteria</taxon>
        <taxon>Alteromonadales</taxon>
        <taxon>Pseudoalteromonadaceae</taxon>
        <taxon>Pseudoalteromonas</taxon>
    </lineage>
</organism>
<dbReference type="STRING" id="87626.PTD2_18305"/>
<dbReference type="NCBIfam" id="NF041907">
    <property type="entry name" value="CLCA_X"/>
    <property type="match status" value="1"/>
</dbReference>
<accession>A4CBR4</accession>
<protein>
    <recommendedName>
        <fullName evidence="1">Large polyvalent protein-associated domain-containing protein</fullName>
    </recommendedName>
</protein>
<dbReference type="Pfam" id="PF18796">
    <property type="entry name" value="LPD1"/>
    <property type="match status" value="1"/>
</dbReference>
<reference evidence="2 3" key="1">
    <citation type="submission" date="2006-02" db="EMBL/GenBank/DDBJ databases">
        <authorList>
            <person name="Moran M.A."/>
            <person name="Kjelleberg S."/>
            <person name="Egan S."/>
            <person name="Saunders N."/>
            <person name="Thomas T."/>
            <person name="Ferriera S."/>
            <person name="Johnson J."/>
            <person name="Kravitz S."/>
            <person name="Halpern A."/>
            <person name="Remington K."/>
            <person name="Beeson K."/>
            <person name="Tran B."/>
            <person name="Rogers Y.-H."/>
            <person name="Friedman R."/>
            <person name="Venter J.C."/>
        </authorList>
    </citation>
    <scope>NUCLEOTIDE SEQUENCE [LARGE SCALE GENOMIC DNA]</scope>
    <source>
        <strain evidence="2 3">D2</strain>
    </source>
</reference>
<dbReference type="Proteomes" id="UP000006201">
    <property type="component" value="Unassembled WGS sequence"/>
</dbReference>
<dbReference type="RefSeq" id="WP_009839633.1">
    <property type="nucleotide sequence ID" value="NZ_CH959301.1"/>
</dbReference>
<comment type="caution">
    <text evidence="2">The sequence shown here is derived from an EMBL/GenBank/DDBJ whole genome shotgun (WGS) entry which is preliminary data.</text>
</comment>
<name>A4CBR4_9GAMM</name>
<dbReference type="InterPro" id="IPR041047">
    <property type="entry name" value="LPD1"/>
</dbReference>
<evidence type="ECO:0000313" key="2">
    <source>
        <dbReference type="EMBL" id="EAR27801.1"/>
    </source>
</evidence>
<gene>
    <name evidence="2" type="ORF">PTD2_18305</name>
</gene>
<dbReference type="HOGENOM" id="CLU_094219_0_0_6"/>
<proteinExistence type="predicted"/>
<sequence length="262" mass="29527">MKPLGIEKLYYRQGPDHRKGLNTNFLQIKNTFGFKGITLGKWVNDNEKQLAANLIFDAFSDLALLLNVAPIVIGLRGNLSLAFGTGGRKGVQAHYNFASCTLHLAKNAGAGALAHEWWHAFDHYICPFLFASCSPLDFASSQWLNQPALTHHPLNQRLDLFFQAIFLSDDLCQSSQYVKTAIEIDHTFQTNYFSQPEELTARAFESWLQNRTELKNEYLVSGTKKSKLALQGGYPLRVHQLKYGACLYDYFSLLGELLESKG</sequence>